<dbReference type="Proteomes" id="UP001231649">
    <property type="component" value="Chromosome 2"/>
</dbReference>
<reference evidence="1" key="1">
    <citation type="submission" date="2023-03" db="EMBL/GenBank/DDBJ databases">
        <title>Chromosome-level genomes of two armyworms, Mythimna separata and Mythimna loreyi, provide insights into the biosynthesis and reception of sex pheromones.</title>
        <authorList>
            <person name="Zhao H."/>
        </authorList>
    </citation>
    <scope>NUCLEOTIDE SEQUENCE</scope>
    <source>
        <strain evidence="1">BeijingLab</strain>
    </source>
</reference>
<accession>A0ACC2RAB9</accession>
<comment type="caution">
    <text evidence="1">The sequence shown here is derived from an EMBL/GenBank/DDBJ whole genome shotgun (WGS) entry which is preliminary data.</text>
</comment>
<evidence type="ECO:0000313" key="1">
    <source>
        <dbReference type="EMBL" id="KAJ8736538.1"/>
    </source>
</evidence>
<gene>
    <name evidence="1" type="ORF">PYW08_007194</name>
</gene>
<organism evidence="1 2">
    <name type="scientific">Mythimna loreyi</name>
    <dbReference type="NCBI Taxonomy" id="667449"/>
    <lineage>
        <taxon>Eukaryota</taxon>
        <taxon>Metazoa</taxon>
        <taxon>Ecdysozoa</taxon>
        <taxon>Arthropoda</taxon>
        <taxon>Hexapoda</taxon>
        <taxon>Insecta</taxon>
        <taxon>Pterygota</taxon>
        <taxon>Neoptera</taxon>
        <taxon>Endopterygota</taxon>
        <taxon>Lepidoptera</taxon>
        <taxon>Glossata</taxon>
        <taxon>Ditrysia</taxon>
        <taxon>Noctuoidea</taxon>
        <taxon>Noctuidae</taxon>
        <taxon>Noctuinae</taxon>
        <taxon>Hadenini</taxon>
        <taxon>Mythimna</taxon>
    </lineage>
</organism>
<sequence length="303" mass="35206">MANLTVVPSSKHQVIYKANSGSIRFKMRTAGQFPELELIAHRESDRCVYKITFGYETKVYSWNDKREEKFFSLTVSDFNEFREFYLTWHNRNIKLGIIGREPFVDYQKKVTDPIIGYILFRTQCRNGRRSHFVEWIIETSTIPFKKLNERLHWCTMRNGKLPPNAMVGGFDNELIYIARAEHFSSLCPGKYVPSTGKAFVPWGHLENVKEDFEILCGINAQWVKTRLNYIPQNAFIGGYSEVRSEPLYIGRAMIEGKLICGKVHLLYKTCYLPFQGREVETSIYEILVIPGDEIPQAVHLRAN</sequence>
<proteinExistence type="predicted"/>
<name>A0ACC2RAB9_9NEOP</name>
<evidence type="ECO:0000313" key="2">
    <source>
        <dbReference type="Proteomes" id="UP001231649"/>
    </source>
</evidence>
<keyword evidence="2" id="KW-1185">Reference proteome</keyword>
<dbReference type="EMBL" id="CM056778">
    <property type="protein sequence ID" value="KAJ8736538.1"/>
    <property type="molecule type" value="Genomic_DNA"/>
</dbReference>
<protein>
    <submittedName>
        <fullName evidence="1">Uncharacterized protein</fullName>
    </submittedName>
</protein>